<proteinExistence type="predicted"/>
<dbReference type="Proteomes" id="UP001623852">
    <property type="component" value="Chromosome"/>
</dbReference>
<dbReference type="RefSeq" id="WP_232678761.1">
    <property type="nucleotide sequence ID" value="NZ_CP150845.1"/>
</dbReference>
<reference evidence="2 3" key="1">
    <citation type="submission" date="2024-03" db="EMBL/GenBank/DDBJ databases">
        <title>Flavobacterium soyae.</title>
        <authorList>
            <person name="Zheng W."/>
        </authorList>
    </citation>
    <scope>NUCLEOTIDE SEQUENCE [LARGE SCALE GENOMIC DNA]</scope>
    <source>
        <strain evidence="2 3">55</strain>
    </source>
</reference>
<protein>
    <recommendedName>
        <fullName evidence="4">VCBS repeat-containing protein</fullName>
    </recommendedName>
</protein>
<dbReference type="SUPFAM" id="SSF69318">
    <property type="entry name" value="Integrin alpha N-terminal domain"/>
    <property type="match status" value="1"/>
</dbReference>
<accession>A0ABZ2UJE2</accession>
<evidence type="ECO:0000313" key="3">
    <source>
        <dbReference type="Proteomes" id="UP001623852"/>
    </source>
</evidence>
<sequence>MRKIIFSLFLLSFLFSCKDTAKVKAIKNTKIAKDTVVKALENKADIAAEEFKNEFNILIPQNYRTFNNENPVTALNEKWIELYQESGEYFLGKANFKIEKGYSECSGDSVLSILSEKKVLLLMDLPKLKTGKIKSLKIDRDKIWPKEKLSFTFNNLNYTLRGDGKILSEEKVSTDDDKIEIFKKVEDYKLYLSVGNNPEKLLLAETSFNDTFVELLFAGDIDGDGKLDFIFGANRNYEEDRVILFLSSEAENGEAVKKVSEIAVQFDC</sequence>
<feature type="chain" id="PRO_5045506780" description="VCBS repeat-containing protein" evidence="1">
    <location>
        <begin position="22"/>
        <end position="268"/>
    </location>
</feature>
<feature type="signal peptide" evidence="1">
    <location>
        <begin position="1"/>
        <end position="21"/>
    </location>
</feature>
<name>A0ABZ2UJE2_9FLAO</name>
<dbReference type="PROSITE" id="PS51257">
    <property type="entry name" value="PROKAR_LIPOPROTEIN"/>
    <property type="match status" value="1"/>
</dbReference>
<evidence type="ECO:0000256" key="1">
    <source>
        <dbReference type="SAM" id="SignalP"/>
    </source>
</evidence>
<dbReference type="EMBL" id="CP150845">
    <property type="protein sequence ID" value="WYZ19861.1"/>
    <property type="molecule type" value="Genomic_DNA"/>
</dbReference>
<evidence type="ECO:0000313" key="2">
    <source>
        <dbReference type="EMBL" id="WYZ19861.1"/>
    </source>
</evidence>
<gene>
    <name evidence="2" type="ORF">AABD74_22190</name>
</gene>
<keyword evidence="3" id="KW-1185">Reference proteome</keyword>
<evidence type="ECO:0008006" key="4">
    <source>
        <dbReference type="Google" id="ProtNLM"/>
    </source>
</evidence>
<dbReference type="InterPro" id="IPR028994">
    <property type="entry name" value="Integrin_alpha_N"/>
</dbReference>
<organism evidence="2 3">
    <name type="scientific">Flavobacterium soyae</name>
    <dbReference type="NCBI Taxonomy" id="2903098"/>
    <lineage>
        <taxon>Bacteria</taxon>
        <taxon>Pseudomonadati</taxon>
        <taxon>Bacteroidota</taxon>
        <taxon>Flavobacteriia</taxon>
        <taxon>Flavobacteriales</taxon>
        <taxon>Flavobacteriaceae</taxon>
        <taxon>Flavobacterium</taxon>
    </lineage>
</organism>
<keyword evidence="1" id="KW-0732">Signal</keyword>